<dbReference type="Proteomes" id="UP000283497">
    <property type="component" value="Unassembled WGS sequence"/>
</dbReference>
<evidence type="ECO:0000313" key="1">
    <source>
        <dbReference type="EMBL" id="CUN09703.1"/>
    </source>
</evidence>
<reference evidence="5 6" key="2">
    <citation type="submission" date="2018-08" db="EMBL/GenBank/DDBJ databases">
        <title>A genome reference for cultivated species of the human gut microbiota.</title>
        <authorList>
            <person name="Zou Y."/>
            <person name="Xue W."/>
            <person name="Luo G."/>
        </authorList>
    </citation>
    <scope>NUCLEOTIDE SEQUENCE [LARGE SCALE GENOMIC DNA]</scope>
    <source>
        <strain evidence="3 5">AF45-14BH</strain>
        <strain evidence="2 6">AM34-3LB</strain>
    </source>
</reference>
<dbReference type="SFLD" id="SFLDS00003">
    <property type="entry name" value="Haloacid_Dehalogenase"/>
    <property type="match status" value="1"/>
</dbReference>
<dbReference type="GO" id="GO:0016791">
    <property type="term" value="F:phosphatase activity"/>
    <property type="evidence" value="ECO:0007669"/>
    <property type="project" value="TreeGrafter"/>
</dbReference>
<dbReference type="SFLD" id="SFLDG01140">
    <property type="entry name" value="C2.B:_Phosphomannomutase_and_P"/>
    <property type="match status" value="1"/>
</dbReference>
<sequence>MEQEKKQPDVRLIGLDLDGTTLTSDKVLTPHTKEVLEKCLAEGIQVLPATGRVKSGIPEYLTQIEGMRYVILSNGASVLDLKEDKVLYQNCIPWERALELFDVLETYDTFYDIYALGAGWCEARFYDNVENYGIEKHIEKLVRTSRNRIDDLREWMKENKAPVEKINMFFAKEEDRQRAFRELGQIEDLAVTCSLGNNLEINGATCNKGDAMLNLGKILDIPIESIMACGDGNNDFEMVKMAGVGVAMKNGEESLKEVADFVTKTNDEEGVAYAIEHFCNV</sequence>
<dbReference type="RefSeq" id="WP_005347345.1">
    <property type="nucleotide sequence ID" value="NZ_CABJFJ010000007.1"/>
</dbReference>
<dbReference type="EMBL" id="CYYC01000028">
    <property type="protein sequence ID" value="CUN09703.1"/>
    <property type="molecule type" value="Genomic_DNA"/>
</dbReference>
<dbReference type="InterPro" id="IPR006379">
    <property type="entry name" value="HAD-SF_hydro_IIB"/>
</dbReference>
<gene>
    <name evidence="1" type="primary">ywpJ_2</name>
    <name evidence="3" type="ORF">DW068_02445</name>
    <name evidence="2" type="ORF">DW833_06925</name>
    <name evidence="1" type="ORF">ERS852578_02163</name>
</gene>
<dbReference type="InterPro" id="IPR036412">
    <property type="entry name" value="HAD-like_sf"/>
</dbReference>
<dbReference type="Proteomes" id="UP000095390">
    <property type="component" value="Unassembled WGS sequence"/>
</dbReference>
<dbReference type="Gene3D" id="3.30.1240.10">
    <property type="match status" value="1"/>
</dbReference>
<accession>A0A173U3P5</accession>
<dbReference type="Proteomes" id="UP000284621">
    <property type="component" value="Unassembled WGS sequence"/>
</dbReference>
<dbReference type="InterPro" id="IPR000150">
    <property type="entry name" value="Cof"/>
</dbReference>
<evidence type="ECO:0000313" key="2">
    <source>
        <dbReference type="EMBL" id="RHC65018.1"/>
    </source>
</evidence>
<dbReference type="Pfam" id="PF08282">
    <property type="entry name" value="Hydrolase_3"/>
    <property type="match status" value="1"/>
</dbReference>
<dbReference type="NCBIfam" id="TIGR01484">
    <property type="entry name" value="HAD-SF-IIB"/>
    <property type="match status" value="1"/>
</dbReference>
<evidence type="ECO:0000313" key="6">
    <source>
        <dbReference type="Proteomes" id="UP000284621"/>
    </source>
</evidence>
<dbReference type="InterPro" id="IPR023214">
    <property type="entry name" value="HAD_sf"/>
</dbReference>
<organism evidence="1 4">
    <name type="scientific">Anaerobutyricum hallii</name>
    <dbReference type="NCBI Taxonomy" id="39488"/>
    <lineage>
        <taxon>Bacteria</taxon>
        <taxon>Bacillati</taxon>
        <taxon>Bacillota</taxon>
        <taxon>Clostridia</taxon>
        <taxon>Lachnospirales</taxon>
        <taxon>Lachnospiraceae</taxon>
        <taxon>Anaerobutyricum</taxon>
    </lineage>
</organism>
<dbReference type="GO" id="GO:0005829">
    <property type="term" value="C:cytosol"/>
    <property type="evidence" value="ECO:0007669"/>
    <property type="project" value="TreeGrafter"/>
</dbReference>
<keyword evidence="6" id="KW-1185">Reference proteome</keyword>
<dbReference type="EC" id="3.1.3.-" evidence="1"/>
<proteinExistence type="predicted"/>
<dbReference type="EMBL" id="QSID01000007">
    <property type="protein sequence ID" value="RHC65018.1"/>
    <property type="molecule type" value="Genomic_DNA"/>
</dbReference>
<name>A0A173U3P5_9FIRM</name>
<dbReference type="CDD" id="cd07516">
    <property type="entry name" value="HAD_Pase"/>
    <property type="match status" value="1"/>
</dbReference>
<dbReference type="EMBL" id="QRNJ01000005">
    <property type="protein sequence ID" value="RHK41325.1"/>
    <property type="molecule type" value="Genomic_DNA"/>
</dbReference>
<dbReference type="SUPFAM" id="SSF56784">
    <property type="entry name" value="HAD-like"/>
    <property type="match status" value="1"/>
</dbReference>
<dbReference type="PANTHER" id="PTHR10000:SF8">
    <property type="entry name" value="HAD SUPERFAMILY HYDROLASE-LIKE, TYPE 3"/>
    <property type="match status" value="1"/>
</dbReference>
<dbReference type="Gene3D" id="3.40.50.1000">
    <property type="entry name" value="HAD superfamily/HAD-like"/>
    <property type="match status" value="1"/>
</dbReference>
<dbReference type="AlphaFoldDB" id="A0A173U3P5"/>
<keyword evidence="1" id="KW-0378">Hydrolase</keyword>
<protein>
    <submittedName>
        <fullName evidence="2">Cof-type HAD-IIB family hydrolase</fullName>
    </submittedName>
    <submittedName>
        <fullName evidence="1">Uncharacterized phosphatase YwpJ</fullName>
        <ecNumber evidence="1">3.1.3.-</ecNumber>
    </submittedName>
</protein>
<dbReference type="PANTHER" id="PTHR10000">
    <property type="entry name" value="PHOSPHOSERINE PHOSPHATASE"/>
    <property type="match status" value="1"/>
</dbReference>
<dbReference type="OrthoDB" id="9781413at2"/>
<reference evidence="1 4" key="1">
    <citation type="submission" date="2015-09" db="EMBL/GenBank/DDBJ databases">
        <authorList>
            <consortium name="Pathogen Informatics"/>
        </authorList>
    </citation>
    <scope>NUCLEOTIDE SEQUENCE [LARGE SCALE GENOMIC DNA]</scope>
    <source>
        <strain evidence="1 4">2789STDY5834966</strain>
    </source>
</reference>
<dbReference type="GO" id="GO:0000287">
    <property type="term" value="F:magnesium ion binding"/>
    <property type="evidence" value="ECO:0007669"/>
    <property type="project" value="TreeGrafter"/>
</dbReference>
<evidence type="ECO:0000313" key="4">
    <source>
        <dbReference type="Proteomes" id="UP000095390"/>
    </source>
</evidence>
<dbReference type="GeneID" id="75048138"/>
<evidence type="ECO:0000313" key="3">
    <source>
        <dbReference type="EMBL" id="RHK41325.1"/>
    </source>
</evidence>
<evidence type="ECO:0000313" key="5">
    <source>
        <dbReference type="Proteomes" id="UP000283497"/>
    </source>
</evidence>
<dbReference type="NCBIfam" id="TIGR00099">
    <property type="entry name" value="Cof-subfamily"/>
    <property type="match status" value="1"/>
</dbReference>